<dbReference type="NCBIfam" id="TIGR02887">
    <property type="entry name" value="spore_ger_x_C"/>
    <property type="match status" value="1"/>
</dbReference>
<dbReference type="OrthoDB" id="2569624at2"/>
<dbReference type="AlphaFoldDB" id="M8E929"/>
<evidence type="ECO:0000256" key="4">
    <source>
        <dbReference type="ARBA" id="ARBA00022729"/>
    </source>
</evidence>
<evidence type="ECO:0000256" key="6">
    <source>
        <dbReference type="ARBA" id="ARBA00023139"/>
    </source>
</evidence>
<dbReference type="Proteomes" id="UP000012081">
    <property type="component" value="Unassembled WGS sequence"/>
</dbReference>
<comment type="similarity">
    <text evidence="2">Belongs to the GerABKC lipoprotein family.</text>
</comment>
<keyword evidence="11" id="KW-1185">Reference proteome</keyword>
<dbReference type="Pfam" id="PF05504">
    <property type="entry name" value="Spore_GerAC"/>
    <property type="match status" value="1"/>
</dbReference>
<dbReference type="Pfam" id="PF25198">
    <property type="entry name" value="Spore_GerAC_N"/>
    <property type="match status" value="1"/>
</dbReference>
<feature type="domain" description="Spore germination GerAC-like C-terminal" evidence="8">
    <location>
        <begin position="232"/>
        <end position="400"/>
    </location>
</feature>
<evidence type="ECO:0000313" key="11">
    <source>
        <dbReference type="Proteomes" id="UP000012081"/>
    </source>
</evidence>
<evidence type="ECO:0000313" key="10">
    <source>
        <dbReference type="EMBL" id="EMT51980.1"/>
    </source>
</evidence>
<dbReference type="PATRIC" id="fig|1300222.3.peg.2945"/>
<sequence>MSKSSARLLVAVLSVSLLSGCWDQVQIEERGFVVGVGIDLPSSKEMERQAEKEAPDKPKGKRRYLVTHQFVVPGGLVSNSQGGGGSQSSTGDPFQNLTSEGDSLFEISRELAVRTSRSPFYQHLKVVIVSEEVAKSPNTFADVLDYFLRDPDLRRTSKVMISKGKAKPVLEVKPKTEKLPSLYINSVAENTDRTARMIPEVRLGEVHEDMINEFSFVLPRIVAANNEVKVAGAAVFQGQGNKMIGFLGEEETEGLNFLLGNVQGGLLKTKVKDNLVIFNIQGTKRTIKADVRDKKRMRFQFFIECEGVIAESFERLDFMESRIMDNLQKTIAAEIERLSHDAIRKVQKKMKTDVLGLGTYVKQTHPDLWKQLKEDWDHGRNLFASSEIEVKAVVYIRNGGSVNRTEIR</sequence>
<comment type="subcellular location">
    <subcellularLocation>
        <location evidence="1">Membrane</location>
        <topology evidence="1">Lipid-anchor</topology>
    </subcellularLocation>
</comment>
<evidence type="ECO:0000256" key="3">
    <source>
        <dbReference type="ARBA" id="ARBA00022544"/>
    </source>
</evidence>
<comment type="caution">
    <text evidence="10">The sequence shown here is derived from an EMBL/GenBank/DDBJ whole genome shotgun (WGS) entry which is preliminary data.</text>
</comment>
<dbReference type="InterPro" id="IPR038501">
    <property type="entry name" value="Spore_GerAC_C_sf"/>
</dbReference>
<dbReference type="InterPro" id="IPR057336">
    <property type="entry name" value="GerAC_N"/>
</dbReference>
<gene>
    <name evidence="10" type="ORF">I532_14093</name>
</gene>
<dbReference type="EMBL" id="APBN01000005">
    <property type="protein sequence ID" value="EMT51980.1"/>
    <property type="molecule type" value="Genomic_DNA"/>
</dbReference>
<protein>
    <submittedName>
        <fullName evidence="10">Spore germination protein</fullName>
    </submittedName>
</protein>
<dbReference type="InterPro" id="IPR046953">
    <property type="entry name" value="Spore_GerAC-like_C"/>
</dbReference>
<name>M8E929_9BACL</name>
<dbReference type="STRING" id="1300222.I532_14093"/>
<accession>M8E929</accession>
<dbReference type="PANTHER" id="PTHR35789:SF1">
    <property type="entry name" value="SPORE GERMINATION PROTEIN B3"/>
    <property type="match status" value="1"/>
</dbReference>
<keyword evidence="5" id="KW-0472">Membrane</keyword>
<dbReference type="GO" id="GO:0016020">
    <property type="term" value="C:membrane"/>
    <property type="evidence" value="ECO:0007669"/>
    <property type="project" value="UniProtKB-SubCell"/>
</dbReference>
<keyword evidence="7" id="KW-0449">Lipoprotein</keyword>
<dbReference type="PANTHER" id="PTHR35789">
    <property type="entry name" value="SPORE GERMINATION PROTEIN B3"/>
    <property type="match status" value="1"/>
</dbReference>
<evidence type="ECO:0000256" key="7">
    <source>
        <dbReference type="ARBA" id="ARBA00023288"/>
    </source>
</evidence>
<dbReference type="RefSeq" id="WP_003388994.1">
    <property type="nucleotide sequence ID" value="NZ_APBN01000005.1"/>
</dbReference>
<evidence type="ECO:0000256" key="5">
    <source>
        <dbReference type="ARBA" id="ARBA00023136"/>
    </source>
</evidence>
<dbReference type="Gene3D" id="3.30.300.210">
    <property type="entry name" value="Nutrient germinant receptor protein C, domain 3"/>
    <property type="match status" value="1"/>
</dbReference>
<evidence type="ECO:0000256" key="1">
    <source>
        <dbReference type="ARBA" id="ARBA00004635"/>
    </source>
</evidence>
<evidence type="ECO:0000259" key="8">
    <source>
        <dbReference type="Pfam" id="PF05504"/>
    </source>
</evidence>
<organism evidence="10 11">
    <name type="scientific">Brevibacillus borstelensis AK1</name>
    <dbReference type="NCBI Taxonomy" id="1300222"/>
    <lineage>
        <taxon>Bacteria</taxon>
        <taxon>Bacillati</taxon>
        <taxon>Bacillota</taxon>
        <taxon>Bacilli</taxon>
        <taxon>Bacillales</taxon>
        <taxon>Paenibacillaceae</taxon>
        <taxon>Brevibacillus</taxon>
    </lineage>
</organism>
<dbReference type="PROSITE" id="PS51257">
    <property type="entry name" value="PROKAR_LIPOPROTEIN"/>
    <property type="match status" value="1"/>
</dbReference>
<evidence type="ECO:0000259" key="9">
    <source>
        <dbReference type="Pfam" id="PF25198"/>
    </source>
</evidence>
<keyword evidence="6" id="KW-0564">Palmitate</keyword>
<evidence type="ECO:0000256" key="2">
    <source>
        <dbReference type="ARBA" id="ARBA00007886"/>
    </source>
</evidence>
<keyword evidence="4" id="KW-0732">Signal</keyword>
<dbReference type="GO" id="GO:0009847">
    <property type="term" value="P:spore germination"/>
    <property type="evidence" value="ECO:0007669"/>
    <property type="project" value="InterPro"/>
</dbReference>
<reference evidence="10 11" key="1">
    <citation type="submission" date="2013-03" db="EMBL/GenBank/DDBJ databases">
        <title>Assembly of a new bacterial strain Brevibacillus borstelensis AK1.</title>
        <authorList>
            <person name="Rajan I."/>
            <person name="PoliReddy D."/>
            <person name="Sugumar T."/>
            <person name="Rathinam K."/>
            <person name="Alqarawi S."/>
            <person name="Khalil A.B."/>
            <person name="Sivakumar N."/>
        </authorList>
    </citation>
    <scope>NUCLEOTIDE SEQUENCE [LARGE SCALE GENOMIC DNA]</scope>
    <source>
        <strain evidence="10 11">AK1</strain>
    </source>
</reference>
<feature type="domain" description="Spore germination protein N-terminal" evidence="9">
    <location>
        <begin position="23"/>
        <end position="221"/>
    </location>
</feature>
<dbReference type="InterPro" id="IPR008844">
    <property type="entry name" value="Spore_GerAC-like"/>
</dbReference>
<keyword evidence="3" id="KW-0309">Germination</keyword>
<proteinExistence type="inferred from homology"/>